<evidence type="ECO:0000313" key="2">
    <source>
        <dbReference type="Proteomes" id="UP001140087"/>
    </source>
</evidence>
<keyword evidence="2" id="KW-1185">Reference proteome</keyword>
<proteinExistence type="predicted"/>
<accession>A0ACC1KS45</accession>
<reference evidence="1" key="1">
    <citation type="submission" date="2022-07" db="EMBL/GenBank/DDBJ databases">
        <title>Phylogenomic reconstructions and comparative analyses of Kickxellomycotina fungi.</title>
        <authorList>
            <person name="Reynolds N.K."/>
            <person name="Stajich J.E."/>
            <person name="Barry K."/>
            <person name="Grigoriev I.V."/>
            <person name="Crous P."/>
            <person name="Smith M.E."/>
        </authorList>
    </citation>
    <scope>NUCLEOTIDE SEQUENCE</scope>
    <source>
        <strain evidence="1">BCRC 34780</strain>
    </source>
</reference>
<organism evidence="1 2">
    <name type="scientific">Coemansia helicoidea</name>
    <dbReference type="NCBI Taxonomy" id="1286919"/>
    <lineage>
        <taxon>Eukaryota</taxon>
        <taxon>Fungi</taxon>
        <taxon>Fungi incertae sedis</taxon>
        <taxon>Zoopagomycota</taxon>
        <taxon>Kickxellomycotina</taxon>
        <taxon>Kickxellomycetes</taxon>
        <taxon>Kickxellales</taxon>
        <taxon>Kickxellaceae</taxon>
        <taxon>Coemansia</taxon>
    </lineage>
</organism>
<feature type="non-terminal residue" evidence="1">
    <location>
        <position position="135"/>
    </location>
</feature>
<dbReference type="EMBL" id="JANBUN010002676">
    <property type="protein sequence ID" value="KAJ2793971.1"/>
    <property type="molecule type" value="Genomic_DNA"/>
</dbReference>
<protein>
    <submittedName>
        <fullName evidence="1">Uncharacterized protein</fullName>
    </submittedName>
</protein>
<comment type="caution">
    <text evidence="1">The sequence shown here is derived from an EMBL/GenBank/DDBJ whole genome shotgun (WGS) entry which is preliminary data.</text>
</comment>
<sequence length="135" mass="14140">MQSMGSDKTTLNESRAEHEAEYNEVLGELRDAVFQLRPTDVYQFCATYFDQKLAEQREGLLKIIDMNPGVLDVAAPAAGSRGAAAQSSAAARSSGHQDEAPRESGPEEGDRQDGVPSQASEHAWSSGGSGGAGGG</sequence>
<gene>
    <name evidence="1" type="ORF">H4R21_005684</name>
</gene>
<evidence type="ECO:0000313" key="1">
    <source>
        <dbReference type="EMBL" id="KAJ2793971.1"/>
    </source>
</evidence>
<dbReference type="Proteomes" id="UP001140087">
    <property type="component" value="Unassembled WGS sequence"/>
</dbReference>
<name>A0ACC1KS45_9FUNG</name>